<evidence type="ECO:0000256" key="5">
    <source>
        <dbReference type="ARBA" id="ARBA00022692"/>
    </source>
</evidence>
<accession>A0A1M6XGY5</accession>
<feature type="transmembrane region" description="Helical" evidence="8">
    <location>
        <begin position="204"/>
        <end position="226"/>
    </location>
</feature>
<reference evidence="9" key="5">
    <citation type="submission" date="2024-05" db="EMBL/GenBank/DDBJ databases">
        <authorList>
            <person name="Sun Q."/>
            <person name="Zhou Y."/>
        </authorList>
    </citation>
    <scope>NUCLEOTIDE SEQUENCE</scope>
    <source>
        <strain evidence="9">CGMCC 1.12707</strain>
    </source>
</reference>
<feature type="transmembrane region" description="Helical" evidence="8">
    <location>
        <begin position="300"/>
        <end position="328"/>
    </location>
</feature>
<sequence>MEVIKKWPFFLKLACTLISIICLFYIAVIGKSILTPLILGFLISLLLVPLCNFFERYLFLPRVVASIITTLLFATFILGILYVIVLQLADISNEWPTFQKQIVDSFYSIQKWIHKNFGINSRAQLDYLTNNIKSTIETSTLVIEKVLSTVTSVAIFTIFTFLYVVFLLIYRRHLVKFLYYTFDRKSHHQVYDIVGSIQKVVKQYLIGLFLQMLIVSILSFIAFSMLGLKYSFVLAILTGVLNIIPYVGIVISLIISLIITFATMSASKLFFVLIAFIIIHAIDGNIIMPKIVGSKVKINSLIVVIGLVIGEMTWGIMGMFLCIPILALMKIVFDNVRELKPWGYLLGDDDTTEIDTDLKLFLYEKRLTTKKVKTKKKPKEEDI</sequence>
<dbReference type="EMBL" id="FRBH01000005">
    <property type="protein sequence ID" value="SHL05227.1"/>
    <property type="molecule type" value="Genomic_DNA"/>
</dbReference>
<dbReference type="PANTHER" id="PTHR21716">
    <property type="entry name" value="TRANSMEMBRANE PROTEIN"/>
    <property type="match status" value="1"/>
</dbReference>
<dbReference type="GO" id="GO:0005886">
    <property type="term" value="C:plasma membrane"/>
    <property type="evidence" value="ECO:0007669"/>
    <property type="project" value="UniProtKB-SubCell"/>
</dbReference>
<proteinExistence type="inferred from homology"/>
<feature type="transmembrane region" description="Helical" evidence="8">
    <location>
        <begin position="9"/>
        <end position="27"/>
    </location>
</feature>
<reference evidence="10" key="3">
    <citation type="submission" date="2016-11" db="EMBL/GenBank/DDBJ databases">
        <authorList>
            <person name="Jaros S."/>
            <person name="Januszkiewicz K."/>
            <person name="Wedrychowicz H."/>
        </authorList>
    </citation>
    <scope>NUCLEOTIDE SEQUENCE [LARGE SCALE GENOMIC DNA]</scope>
    <source>
        <strain evidence="10">DSM 27989</strain>
    </source>
</reference>
<keyword evidence="6 8" id="KW-1133">Transmembrane helix</keyword>
<dbReference type="STRING" id="1434701.SAMN05443634_105246"/>
<reference evidence="11" key="2">
    <citation type="submission" date="2016-11" db="EMBL/GenBank/DDBJ databases">
        <authorList>
            <person name="Varghese N."/>
            <person name="Submissions S."/>
        </authorList>
    </citation>
    <scope>NUCLEOTIDE SEQUENCE [LARGE SCALE GENOMIC DNA]</scope>
    <source>
        <strain evidence="11">DSM 27989</strain>
    </source>
</reference>
<evidence type="ECO:0000256" key="2">
    <source>
        <dbReference type="ARBA" id="ARBA00009773"/>
    </source>
</evidence>
<evidence type="ECO:0000256" key="1">
    <source>
        <dbReference type="ARBA" id="ARBA00004651"/>
    </source>
</evidence>
<feature type="transmembrane region" description="Helical" evidence="8">
    <location>
        <begin position="269"/>
        <end position="288"/>
    </location>
</feature>
<feature type="transmembrane region" description="Helical" evidence="8">
    <location>
        <begin position="146"/>
        <end position="170"/>
    </location>
</feature>
<feature type="transmembrane region" description="Helical" evidence="8">
    <location>
        <begin position="232"/>
        <end position="262"/>
    </location>
</feature>
<feature type="transmembrane region" description="Helical" evidence="8">
    <location>
        <begin position="33"/>
        <end position="51"/>
    </location>
</feature>
<evidence type="ECO:0000256" key="8">
    <source>
        <dbReference type="SAM" id="Phobius"/>
    </source>
</evidence>
<keyword evidence="12" id="KW-1185">Reference proteome</keyword>
<comment type="similarity">
    <text evidence="2">Belongs to the autoinducer-2 exporter (AI-2E) (TC 2.A.86) family.</text>
</comment>
<keyword evidence="3" id="KW-0813">Transport</keyword>
<evidence type="ECO:0000313" key="9">
    <source>
        <dbReference type="EMBL" id="GGF00828.1"/>
    </source>
</evidence>
<gene>
    <name evidence="9" type="ORF">GCM10010984_17980</name>
    <name evidence="10" type="ORF">SAMN05443634_105246</name>
</gene>
<reference evidence="12" key="4">
    <citation type="journal article" date="2019" name="Int. J. Syst. Evol. Microbiol.">
        <title>The Global Catalogue of Microorganisms (GCM) 10K type strain sequencing project: providing services to taxonomists for standard genome sequencing and annotation.</title>
        <authorList>
            <consortium name="The Broad Institute Genomics Platform"/>
            <consortium name="The Broad Institute Genome Sequencing Center for Infectious Disease"/>
            <person name="Wu L."/>
            <person name="Ma J."/>
        </authorList>
    </citation>
    <scope>NUCLEOTIDE SEQUENCE [LARGE SCALE GENOMIC DNA]</scope>
    <source>
        <strain evidence="12">CGMCC 1.12707</strain>
    </source>
</reference>
<dbReference type="RefSeq" id="WP_072931335.1">
    <property type="nucleotide sequence ID" value="NZ_BMFL01000011.1"/>
</dbReference>
<keyword evidence="5 8" id="KW-0812">Transmembrane</keyword>
<keyword evidence="4" id="KW-1003">Cell membrane</keyword>
<dbReference type="EMBL" id="BMFL01000011">
    <property type="protein sequence ID" value="GGF00828.1"/>
    <property type="molecule type" value="Genomic_DNA"/>
</dbReference>
<dbReference type="InterPro" id="IPR002549">
    <property type="entry name" value="AI-2E-like"/>
</dbReference>
<keyword evidence="7 8" id="KW-0472">Membrane</keyword>
<evidence type="ECO:0000256" key="6">
    <source>
        <dbReference type="ARBA" id="ARBA00022989"/>
    </source>
</evidence>
<dbReference type="AlphaFoldDB" id="A0A1M6XGY5"/>
<feature type="transmembrane region" description="Helical" evidence="8">
    <location>
        <begin position="63"/>
        <end position="85"/>
    </location>
</feature>
<evidence type="ECO:0000313" key="10">
    <source>
        <dbReference type="EMBL" id="SHL05227.1"/>
    </source>
</evidence>
<dbReference type="Pfam" id="PF01594">
    <property type="entry name" value="AI-2E_transport"/>
    <property type="match status" value="1"/>
</dbReference>
<dbReference type="GO" id="GO:0055085">
    <property type="term" value="P:transmembrane transport"/>
    <property type="evidence" value="ECO:0007669"/>
    <property type="project" value="TreeGrafter"/>
</dbReference>
<organism evidence="10 11">
    <name type="scientific">Chishuiella changwenlii</name>
    <dbReference type="NCBI Taxonomy" id="1434701"/>
    <lineage>
        <taxon>Bacteria</taxon>
        <taxon>Pseudomonadati</taxon>
        <taxon>Bacteroidota</taxon>
        <taxon>Flavobacteriia</taxon>
        <taxon>Flavobacteriales</taxon>
        <taxon>Weeksellaceae</taxon>
        <taxon>Chishuiella</taxon>
    </lineage>
</organism>
<dbReference type="Proteomes" id="UP000650994">
    <property type="component" value="Unassembled WGS sequence"/>
</dbReference>
<comment type="subcellular location">
    <subcellularLocation>
        <location evidence="1">Cell membrane</location>
        <topology evidence="1">Multi-pass membrane protein</topology>
    </subcellularLocation>
</comment>
<name>A0A1M6XGY5_9FLAO</name>
<evidence type="ECO:0000313" key="12">
    <source>
        <dbReference type="Proteomes" id="UP000650994"/>
    </source>
</evidence>
<dbReference type="PANTHER" id="PTHR21716:SF53">
    <property type="entry name" value="PERMEASE PERM-RELATED"/>
    <property type="match status" value="1"/>
</dbReference>
<dbReference type="OrthoDB" id="9793390at2"/>
<evidence type="ECO:0000256" key="3">
    <source>
        <dbReference type="ARBA" id="ARBA00022448"/>
    </source>
</evidence>
<dbReference type="Proteomes" id="UP000184120">
    <property type="component" value="Unassembled WGS sequence"/>
</dbReference>
<evidence type="ECO:0000256" key="7">
    <source>
        <dbReference type="ARBA" id="ARBA00023136"/>
    </source>
</evidence>
<evidence type="ECO:0000313" key="11">
    <source>
        <dbReference type="Proteomes" id="UP000184120"/>
    </source>
</evidence>
<reference evidence="9" key="1">
    <citation type="journal article" date="2014" name="Int. J. Syst. Evol. Microbiol.">
        <title>Complete genome of a new Firmicutes species belonging to the dominant human colonic microbiota ('Ruminococcus bicirculans') reveals two chromosomes and a selective capacity to utilize plant glucans.</title>
        <authorList>
            <consortium name="NISC Comparative Sequencing Program"/>
            <person name="Wegmann U."/>
            <person name="Louis P."/>
            <person name="Goesmann A."/>
            <person name="Henrissat B."/>
            <person name="Duncan S.H."/>
            <person name="Flint H.J."/>
        </authorList>
    </citation>
    <scope>NUCLEOTIDE SEQUENCE</scope>
    <source>
        <strain evidence="9">CGMCC 1.12707</strain>
    </source>
</reference>
<evidence type="ECO:0000256" key="4">
    <source>
        <dbReference type="ARBA" id="ARBA00022475"/>
    </source>
</evidence>
<protein>
    <submittedName>
        <fullName evidence="10">Predicted PurR-regulated permease PerM</fullName>
    </submittedName>
</protein>